<comment type="caution">
    <text evidence="4">The sequence shown here is derived from an EMBL/GenBank/DDBJ whole genome shotgun (WGS) entry which is preliminary data.</text>
</comment>
<accession>A0ABS9UIG0</accession>
<name>A0ABS9UIG0_9BACT</name>
<dbReference type="EMBL" id="JAKZGS010000001">
    <property type="protein sequence ID" value="MCH7396397.1"/>
    <property type="molecule type" value="Genomic_DNA"/>
</dbReference>
<dbReference type="CDD" id="cd00093">
    <property type="entry name" value="HTH_XRE"/>
    <property type="match status" value="1"/>
</dbReference>
<evidence type="ECO:0000313" key="5">
    <source>
        <dbReference type="Proteomes" id="UP001165488"/>
    </source>
</evidence>
<keyword evidence="2" id="KW-1133">Transmembrane helix</keyword>
<dbReference type="InterPro" id="IPR010982">
    <property type="entry name" value="Lambda_DNA-bd_dom_sf"/>
</dbReference>
<feature type="transmembrane region" description="Helical" evidence="2">
    <location>
        <begin position="90"/>
        <end position="116"/>
    </location>
</feature>
<feature type="transmembrane region" description="Helical" evidence="2">
    <location>
        <begin position="218"/>
        <end position="236"/>
    </location>
</feature>
<dbReference type="PROSITE" id="PS50943">
    <property type="entry name" value="HTH_CROC1"/>
    <property type="match status" value="1"/>
</dbReference>
<dbReference type="InterPro" id="IPR050807">
    <property type="entry name" value="TransReg_Diox_bact_type"/>
</dbReference>
<keyword evidence="1" id="KW-0238">DNA-binding</keyword>
<dbReference type="Gene3D" id="1.10.260.40">
    <property type="entry name" value="lambda repressor-like DNA-binding domains"/>
    <property type="match status" value="1"/>
</dbReference>
<evidence type="ECO:0000256" key="1">
    <source>
        <dbReference type="ARBA" id="ARBA00023125"/>
    </source>
</evidence>
<keyword evidence="5" id="KW-1185">Reference proteome</keyword>
<reference evidence="4" key="1">
    <citation type="submission" date="2022-03" db="EMBL/GenBank/DDBJ databases">
        <title>De novo assembled genomes of Belliella spp. (Cyclobacteriaceae) strains.</title>
        <authorList>
            <person name="Szabo A."/>
            <person name="Korponai K."/>
            <person name="Felfoldi T."/>
        </authorList>
    </citation>
    <scope>NUCLEOTIDE SEQUENCE</scope>
    <source>
        <strain evidence="4">DSM 107340</strain>
    </source>
</reference>
<organism evidence="4 5">
    <name type="scientific">Belliella calami</name>
    <dbReference type="NCBI Taxonomy" id="2923436"/>
    <lineage>
        <taxon>Bacteria</taxon>
        <taxon>Pseudomonadati</taxon>
        <taxon>Bacteroidota</taxon>
        <taxon>Cytophagia</taxon>
        <taxon>Cytophagales</taxon>
        <taxon>Cyclobacteriaceae</taxon>
        <taxon>Belliella</taxon>
    </lineage>
</organism>
<feature type="transmembrane region" description="Helical" evidence="2">
    <location>
        <begin position="158"/>
        <end position="176"/>
    </location>
</feature>
<dbReference type="SUPFAM" id="SSF47413">
    <property type="entry name" value="lambda repressor-like DNA-binding domains"/>
    <property type="match status" value="1"/>
</dbReference>
<keyword evidence="2" id="KW-0812">Transmembrane</keyword>
<gene>
    <name evidence="4" type="ORF">MM236_00280</name>
</gene>
<dbReference type="SMART" id="SM00530">
    <property type="entry name" value="HTH_XRE"/>
    <property type="match status" value="1"/>
</dbReference>
<proteinExistence type="predicted"/>
<dbReference type="InterPro" id="IPR001387">
    <property type="entry name" value="Cro/C1-type_HTH"/>
</dbReference>
<protein>
    <submittedName>
        <fullName evidence="4">Helix-turn-helix domain-containing protein</fullName>
    </submittedName>
</protein>
<sequence>MVKQTIITMKQPELGQKIQEWRKAKGLTQEELVEKCNINVRTIQRIEAGEVTPRSYTIKAILEVLGVSQDELPAQEQLTEKSVPEGLSSWYRFSFVAGIIYLSLAIVESFFDVYLIVENVVLSSGLGFLYTFIKISVFVLFIMFILGFYRLGQFQSSALLKVMSIFLIVLTGMFIVEDIATYWLGVDLFSGLLFRSIISGIVYVLFATGFLQLSKSKGTIYIITGAVGLLAGISFMTIVFAIPGLMVLTVFELLLIVLLHKEYNLKKQDKGYSFLGKTQLFY</sequence>
<evidence type="ECO:0000313" key="4">
    <source>
        <dbReference type="EMBL" id="MCH7396397.1"/>
    </source>
</evidence>
<dbReference type="PANTHER" id="PTHR46797">
    <property type="entry name" value="HTH-TYPE TRANSCRIPTIONAL REGULATOR"/>
    <property type="match status" value="1"/>
</dbReference>
<dbReference type="PANTHER" id="PTHR46797:SF1">
    <property type="entry name" value="METHYLPHOSPHONATE SYNTHASE"/>
    <property type="match status" value="1"/>
</dbReference>
<evidence type="ECO:0000256" key="2">
    <source>
        <dbReference type="SAM" id="Phobius"/>
    </source>
</evidence>
<keyword evidence="2" id="KW-0472">Membrane</keyword>
<feature type="transmembrane region" description="Helical" evidence="2">
    <location>
        <begin position="182"/>
        <end position="206"/>
    </location>
</feature>
<evidence type="ECO:0000259" key="3">
    <source>
        <dbReference type="PROSITE" id="PS50943"/>
    </source>
</evidence>
<feature type="domain" description="HTH cro/C1-type" evidence="3">
    <location>
        <begin position="18"/>
        <end position="72"/>
    </location>
</feature>
<dbReference type="Pfam" id="PF01381">
    <property type="entry name" value="HTH_3"/>
    <property type="match status" value="1"/>
</dbReference>
<dbReference type="Proteomes" id="UP001165488">
    <property type="component" value="Unassembled WGS sequence"/>
</dbReference>
<feature type="transmembrane region" description="Helical" evidence="2">
    <location>
        <begin position="128"/>
        <end position="151"/>
    </location>
</feature>